<dbReference type="Proteomes" id="UP000770661">
    <property type="component" value="Unassembled WGS sequence"/>
</dbReference>
<dbReference type="GO" id="GO:0006915">
    <property type="term" value="P:apoptotic process"/>
    <property type="evidence" value="ECO:0007669"/>
    <property type="project" value="InterPro"/>
</dbReference>
<dbReference type="EMBL" id="JACEEZ010004965">
    <property type="protein sequence ID" value="KAG0725998.1"/>
    <property type="molecule type" value="Genomic_DNA"/>
</dbReference>
<dbReference type="OrthoDB" id="274828at2759"/>
<evidence type="ECO:0000256" key="3">
    <source>
        <dbReference type="ARBA" id="ARBA00022946"/>
    </source>
</evidence>
<evidence type="ECO:0000256" key="8">
    <source>
        <dbReference type="SAM" id="MobiDB-lite"/>
    </source>
</evidence>
<evidence type="ECO:0000256" key="2">
    <source>
        <dbReference type="ARBA" id="ARBA00009863"/>
    </source>
</evidence>
<dbReference type="InterPro" id="IPR008092">
    <property type="entry name" value="Ribosomal_mS29_met"/>
</dbReference>
<sequence length="394" mass="44410">MAPTARRAVLLLRGLGQCGLGRQGGCGALWGQRWISAQASPAPPRPSAPRTATTSPAQHTTDHRGLWYTLEQDMVTRLFTQGGMTKSFVTQCRTLAETCLMVRQPALTMMDYVRRTSPSDGPDGCGKTLALAHATHFLAESGWLLVHVPWAPNWRRRFKEVAPSTTVEGQYNHPLDAAVWLQHFKTQNAELLKTLQLETQKEYTWSRREVTEVNSPLMELVETGIGRARYSSDCVLALTSELKAHAAEGRCKVAVVVDGINTFFAPVSRYRGEDRSFVDPQHFTLFHAFKQLFTTDWKNGVLVGSLDRLANESSKRGSHLPRYLLRQKGWEALDPFVPIPVDDYDDLEFRSAIDYYLERRWLQNPMANTDMGRRELAALSAHNPFNLVQVCRPL</sequence>
<dbReference type="Pfam" id="PF10236">
    <property type="entry name" value="DAP3"/>
    <property type="match status" value="1"/>
</dbReference>
<evidence type="ECO:0000256" key="7">
    <source>
        <dbReference type="ARBA" id="ARBA00035140"/>
    </source>
</evidence>
<comment type="similarity">
    <text evidence="2">Belongs to the mitochondrion-specific ribosomal protein mS29 family.</text>
</comment>
<evidence type="ECO:0000313" key="10">
    <source>
        <dbReference type="Proteomes" id="UP000770661"/>
    </source>
</evidence>
<keyword evidence="10" id="KW-1185">Reference proteome</keyword>
<accession>A0A8J4YGB7</accession>
<gene>
    <name evidence="9" type="primary">Dap3</name>
    <name evidence="9" type="ORF">GWK47_037484</name>
</gene>
<feature type="compositionally biased region" description="Low complexity" evidence="8">
    <location>
        <begin position="48"/>
        <end position="58"/>
    </location>
</feature>
<dbReference type="GO" id="GO:0003735">
    <property type="term" value="F:structural constituent of ribosome"/>
    <property type="evidence" value="ECO:0007669"/>
    <property type="project" value="TreeGrafter"/>
</dbReference>
<dbReference type="PANTHER" id="PTHR12810">
    <property type="entry name" value="MITOCHONDRIAL 28S RIBOSOMAL PROTEIN S29"/>
    <property type="match status" value="1"/>
</dbReference>
<keyword evidence="5" id="KW-0496">Mitochondrion</keyword>
<comment type="subcellular location">
    <subcellularLocation>
        <location evidence="1">Mitochondrion</location>
    </subcellularLocation>
</comment>
<dbReference type="InterPro" id="IPR019368">
    <property type="entry name" value="Ribosomal_mS29"/>
</dbReference>
<keyword evidence="4 9" id="KW-0689">Ribosomal protein</keyword>
<comment type="caution">
    <text evidence="9">The sequence shown here is derived from an EMBL/GenBank/DDBJ whole genome shotgun (WGS) entry which is preliminary data.</text>
</comment>
<evidence type="ECO:0000256" key="5">
    <source>
        <dbReference type="ARBA" id="ARBA00023128"/>
    </source>
</evidence>
<keyword evidence="6" id="KW-0687">Ribonucleoprotein</keyword>
<dbReference type="AlphaFoldDB" id="A0A8J4YGB7"/>
<organism evidence="9 10">
    <name type="scientific">Chionoecetes opilio</name>
    <name type="common">Atlantic snow crab</name>
    <name type="synonym">Cancer opilio</name>
    <dbReference type="NCBI Taxonomy" id="41210"/>
    <lineage>
        <taxon>Eukaryota</taxon>
        <taxon>Metazoa</taxon>
        <taxon>Ecdysozoa</taxon>
        <taxon>Arthropoda</taxon>
        <taxon>Crustacea</taxon>
        <taxon>Multicrustacea</taxon>
        <taxon>Malacostraca</taxon>
        <taxon>Eumalacostraca</taxon>
        <taxon>Eucarida</taxon>
        <taxon>Decapoda</taxon>
        <taxon>Pleocyemata</taxon>
        <taxon>Brachyura</taxon>
        <taxon>Eubrachyura</taxon>
        <taxon>Majoidea</taxon>
        <taxon>Majidae</taxon>
        <taxon>Chionoecetes</taxon>
    </lineage>
</organism>
<feature type="region of interest" description="Disordered" evidence="8">
    <location>
        <begin position="38"/>
        <end position="62"/>
    </location>
</feature>
<keyword evidence="3" id="KW-0809">Transit peptide</keyword>
<dbReference type="GO" id="GO:0005763">
    <property type="term" value="C:mitochondrial small ribosomal subunit"/>
    <property type="evidence" value="ECO:0007669"/>
    <property type="project" value="TreeGrafter"/>
</dbReference>
<evidence type="ECO:0000313" key="9">
    <source>
        <dbReference type="EMBL" id="KAG0725998.1"/>
    </source>
</evidence>
<dbReference type="PANTHER" id="PTHR12810:SF0">
    <property type="entry name" value="SMALL RIBOSOMAL SUBUNIT PROTEIN MS29"/>
    <property type="match status" value="1"/>
</dbReference>
<dbReference type="PRINTS" id="PR01716">
    <property type="entry name" value="DEATHASSOCP3"/>
</dbReference>
<protein>
    <recommendedName>
        <fullName evidence="7">Small ribosomal subunit protein mS29</fullName>
    </recommendedName>
</protein>
<name>A0A8J4YGB7_CHIOP</name>
<evidence type="ECO:0000256" key="4">
    <source>
        <dbReference type="ARBA" id="ARBA00022980"/>
    </source>
</evidence>
<evidence type="ECO:0000256" key="6">
    <source>
        <dbReference type="ARBA" id="ARBA00023274"/>
    </source>
</evidence>
<proteinExistence type="inferred from homology"/>
<reference evidence="9" key="1">
    <citation type="submission" date="2020-07" db="EMBL/GenBank/DDBJ databases">
        <title>The High-quality genome of the commercially important snow crab, Chionoecetes opilio.</title>
        <authorList>
            <person name="Jeong J.-H."/>
            <person name="Ryu S."/>
        </authorList>
    </citation>
    <scope>NUCLEOTIDE SEQUENCE</scope>
    <source>
        <strain evidence="9">MADBK_172401_WGS</strain>
        <tissue evidence="9">Digestive gland</tissue>
    </source>
</reference>
<evidence type="ECO:0000256" key="1">
    <source>
        <dbReference type="ARBA" id="ARBA00004173"/>
    </source>
</evidence>